<dbReference type="InterPro" id="IPR001606">
    <property type="entry name" value="ARID_dom"/>
</dbReference>
<dbReference type="SMART" id="SM00398">
    <property type="entry name" value="HMG"/>
    <property type="match status" value="1"/>
</dbReference>
<dbReference type="InterPro" id="IPR036910">
    <property type="entry name" value="HMG_box_dom_sf"/>
</dbReference>
<dbReference type="Pfam" id="PF14223">
    <property type="entry name" value="Retrotran_gag_2"/>
    <property type="match status" value="1"/>
</dbReference>
<dbReference type="Gene3D" id="3.30.420.10">
    <property type="entry name" value="Ribonuclease H-like superfamily/Ribonuclease H"/>
    <property type="match status" value="1"/>
</dbReference>
<dbReference type="SMART" id="SM00501">
    <property type="entry name" value="BRIGHT"/>
    <property type="match status" value="1"/>
</dbReference>
<dbReference type="STRING" id="33114.A0A2G2VI88"/>
<feature type="domain" description="ARID" evidence="3">
    <location>
        <begin position="19"/>
        <end position="110"/>
    </location>
</feature>
<dbReference type="PANTHER" id="PTHR46691">
    <property type="entry name" value="HIGH MOBILITY GROUP B PROTEIN 9"/>
    <property type="match status" value="1"/>
</dbReference>
<dbReference type="CDD" id="cd16872">
    <property type="entry name" value="ARID_HMGB9-like"/>
    <property type="match status" value="1"/>
</dbReference>
<dbReference type="SUPFAM" id="SSF46774">
    <property type="entry name" value="ARID-like"/>
    <property type="match status" value="1"/>
</dbReference>
<dbReference type="EMBL" id="MLFT02000012">
    <property type="protein sequence ID" value="PHT32711.1"/>
    <property type="molecule type" value="Genomic_DNA"/>
</dbReference>
<dbReference type="InterPro" id="IPR036431">
    <property type="entry name" value="ARID_dom_sf"/>
</dbReference>
<name>A0A2G2VI88_CAPBA</name>
<dbReference type="CDD" id="cd22009">
    <property type="entry name" value="HMG-box_AtHMGB9-like"/>
    <property type="match status" value="1"/>
</dbReference>
<dbReference type="GO" id="GO:0005634">
    <property type="term" value="C:nucleus"/>
    <property type="evidence" value="ECO:0007669"/>
    <property type="project" value="UniProtKB-UniRule"/>
</dbReference>
<sequence>MLSQAAIIPTPMASHEKIVNDPTLFMECLKNFHSVLSTKNTIPVIGGKELDLHVLYVEVTKRGGFDKVVAEKKWREVSSVFSFSPTTTSASYALRKHYFTLLHHFEQVYFFRHNFPGSRCFQAEGTIDAKFDCGYFVSMKMGSEVLSGVLYHPHQQAPSSSSILAAQNCNAVVPYNAPCHHHTGWRNRRRKNSDPNRPKANRSGYNFFFAEKHAMLKSLYPHKEREFTKMIGESWNNLSPEEKMGLDIAVEKKKSEEIEERDWNIINRLACGTIRSYLSREQKYAVKNETSAYKSWKALEDKFLKKSDQNKLLMKKRLFQFDYQQVGAFESKGLDVTIRDGVFKATSGALVMLKGLRKNNLYYYQDSTMLGTVAIVTSSTKKDVEVQRLANLNFVSIVGKQRRVKFGTVIHNAKGSLDYVHSDVWGHAKTPTLGGRHYFVTFVDDFSRRVWVFTMKNKDEVLGIFLKWKAQVENQTERKIKVL</sequence>
<accession>A0A2G2VI88</accession>
<dbReference type="Gene3D" id="1.10.30.10">
    <property type="entry name" value="High mobility group box domain"/>
    <property type="match status" value="1"/>
</dbReference>
<dbReference type="Proteomes" id="UP000224567">
    <property type="component" value="Unassembled WGS sequence"/>
</dbReference>
<proteinExistence type="predicted"/>
<reference evidence="5" key="2">
    <citation type="journal article" date="2017" name="J. Anim. Genet.">
        <title>Multiple reference genome sequences of hot pepper reveal the massive evolution of plant disease resistance genes by retroduplication.</title>
        <authorList>
            <person name="Kim S."/>
            <person name="Park J."/>
            <person name="Yeom S.-I."/>
            <person name="Kim Y.-M."/>
            <person name="Seo E."/>
            <person name="Kim K.-T."/>
            <person name="Kim M.-S."/>
            <person name="Lee J.M."/>
            <person name="Cheong K."/>
            <person name="Shin H.-S."/>
            <person name="Kim S.-B."/>
            <person name="Han K."/>
            <person name="Lee J."/>
            <person name="Park M."/>
            <person name="Lee H.-A."/>
            <person name="Lee H.-Y."/>
            <person name="Lee Y."/>
            <person name="Oh S."/>
            <person name="Lee J.H."/>
            <person name="Choi E."/>
            <person name="Choi E."/>
            <person name="Lee S.E."/>
            <person name="Jeon J."/>
            <person name="Kim H."/>
            <person name="Choi G."/>
            <person name="Song H."/>
            <person name="Lee J."/>
            <person name="Lee S.-C."/>
            <person name="Kwon J.-K."/>
            <person name="Lee H.-Y."/>
            <person name="Koo N."/>
            <person name="Hong Y."/>
            <person name="Kim R.W."/>
            <person name="Kang W.-H."/>
            <person name="Huh J.H."/>
            <person name="Kang B.-C."/>
            <person name="Yang T.-J."/>
            <person name="Lee Y.-H."/>
            <person name="Bennetzen J.L."/>
            <person name="Choi D."/>
        </authorList>
    </citation>
    <scope>NUCLEOTIDE SEQUENCE [LARGE SCALE GENOMIC DNA]</scope>
    <source>
        <strain evidence="5">cv. PBC81</strain>
    </source>
</reference>
<keyword evidence="1" id="KW-0238">DNA-binding</keyword>
<dbReference type="InterPro" id="IPR036397">
    <property type="entry name" value="RNaseH_sf"/>
</dbReference>
<feature type="domain" description="HMG box" evidence="2">
    <location>
        <begin position="198"/>
        <end position="264"/>
    </location>
</feature>
<dbReference type="SUPFAM" id="SSF47095">
    <property type="entry name" value="HMG-box"/>
    <property type="match status" value="1"/>
</dbReference>
<dbReference type="AlphaFoldDB" id="A0A2G2VI88"/>
<dbReference type="InterPro" id="IPR009071">
    <property type="entry name" value="HMG_box_dom"/>
</dbReference>
<dbReference type="InterPro" id="IPR012337">
    <property type="entry name" value="RNaseH-like_sf"/>
</dbReference>
<evidence type="ECO:0000313" key="4">
    <source>
        <dbReference type="EMBL" id="PHT32711.1"/>
    </source>
</evidence>
<evidence type="ECO:0000259" key="2">
    <source>
        <dbReference type="PROSITE" id="PS50118"/>
    </source>
</evidence>
<gene>
    <name evidence="4" type="ORF">CQW23_29048</name>
</gene>
<dbReference type="Gene3D" id="1.10.150.60">
    <property type="entry name" value="ARID DNA-binding domain"/>
    <property type="match status" value="1"/>
</dbReference>
<dbReference type="SMART" id="SM01014">
    <property type="entry name" value="ARID"/>
    <property type="match status" value="1"/>
</dbReference>
<dbReference type="OrthoDB" id="338531at2759"/>
<evidence type="ECO:0000313" key="5">
    <source>
        <dbReference type="Proteomes" id="UP000224567"/>
    </source>
</evidence>
<keyword evidence="5" id="KW-1185">Reference proteome</keyword>
<evidence type="ECO:0000259" key="3">
    <source>
        <dbReference type="PROSITE" id="PS51011"/>
    </source>
</evidence>
<dbReference type="InterPro" id="IPR045303">
    <property type="entry name" value="ARID_HMGB9-like"/>
</dbReference>
<dbReference type="Pfam" id="PF01388">
    <property type="entry name" value="ARID"/>
    <property type="match status" value="1"/>
</dbReference>
<dbReference type="PROSITE" id="PS50118">
    <property type="entry name" value="HMG_BOX_2"/>
    <property type="match status" value="1"/>
</dbReference>
<organism evidence="4 5">
    <name type="scientific">Capsicum baccatum</name>
    <name type="common">Peruvian pepper</name>
    <dbReference type="NCBI Taxonomy" id="33114"/>
    <lineage>
        <taxon>Eukaryota</taxon>
        <taxon>Viridiplantae</taxon>
        <taxon>Streptophyta</taxon>
        <taxon>Embryophyta</taxon>
        <taxon>Tracheophyta</taxon>
        <taxon>Spermatophyta</taxon>
        <taxon>Magnoliopsida</taxon>
        <taxon>eudicotyledons</taxon>
        <taxon>Gunneridae</taxon>
        <taxon>Pentapetalae</taxon>
        <taxon>asterids</taxon>
        <taxon>lamiids</taxon>
        <taxon>Solanales</taxon>
        <taxon>Solanaceae</taxon>
        <taxon>Solanoideae</taxon>
        <taxon>Capsiceae</taxon>
        <taxon>Capsicum</taxon>
    </lineage>
</organism>
<dbReference type="PROSITE" id="PS51011">
    <property type="entry name" value="ARID"/>
    <property type="match status" value="1"/>
</dbReference>
<dbReference type="Pfam" id="PF09011">
    <property type="entry name" value="HMG_box_2"/>
    <property type="match status" value="1"/>
</dbReference>
<comment type="caution">
    <text evidence="4">The sequence shown here is derived from an EMBL/GenBank/DDBJ whole genome shotgun (WGS) entry which is preliminary data.</text>
</comment>
<feature type="DNA-binding region" description="HMG box" evidence="1">
    <location>
        <begin position="198"/>
        <end position="264"/>
    </location>
</feature>
<dbReference type="SUPFAM" id="SSF53098">
    <property type="entry name" value="Ribonuclease H-like"/>
    <property type="match status" value="1"/>
</dbReference>
<keyword evidence="1" id="KW-0539">Nucleus</keyword>
<reference evidence="4 5" key="1">
    <citation type="journal article" date="2017" name="Genome Biol.">
        <title>New reference genome sequences of hot pepper reveal the massive evolution of plant disease-resistance genes by retroduplication.</title>
        <authorList>
            <person name="Kim S."/>
            <person name="Park J."/>
            <person name="Yeom S.I."/>
            <person name="Kim Y.M."/>
            <person name="Seo E."/>
            <person name="Kim K.T."/>
            <person name="Kim M.S."/>
            <person name="Lee J.M."/>
            <person name="Cheong K."/>
            <person name="Shin H.S."/>
            <person name="Kim S.B."/>
            <person name="Han K."/>
            <person name="Lee J."/>
            <person name="Park M."/>
            <person name="Lee H.A."/>
            <person name="Lee H.Y."/>
            <person name="Lee Y."/>
            <person name="Oh S."/>
            <person name="Lee J.H."/>
            <person name="Choi E."/>
            <person name="Choi E."/>
            <person name="Lee S.E."/>
            <person name="Jeon J."/>
            <person name="Kim H."/>
            <person name="Choi G."/>
            <person name="Song H."/>
            <person name="Lee J."/>
            <person name="Lee S.C."/>
            <person name="Kwon J.K."/>
            <person name="Lee H.Y."/>
            <person name="Koo N."/>
            <person name="Hong Y."/>
            <person name="Kim R.W."/>
            <person name="Kang W.H."/>
            <person name="Huh J.H."/>
            <person name="Kang B.C."/>
            <person name="Yang T.J."/>
            <person name="Lee Y.H."/>
            <person name="Bennetzen J.L."/>
            <person name="Choi D."/>
        </authorList>
    </citation>
    <scope>NUCLEOTIDE SEQUENCE [LARGE SCALE GENOMIC DNA]</scope>
    <source>
        <strain evidence="5">cv. PBC81</strain>
    </source>
</reference>
<dbReference type="GO" id="GO:0003677">
    <property type="term" value="F:DNA binding"/>
    <property type="evidence" value="ECO:0007669"/>
    <property type="project" value="UniProtKB-UniRule"/>
</dbReference>
<evidence type="ECO:0000256" key="1">
    <source>
        <dbReference type="PROSITE-ProRule" id="PRU00267"/>
    </source>
</evidence>
<dbReference type="PANTHER" id="PTHR46691:SF1">
    <property type="entry name" value="AT-RICH INTERACTIVE DOMAIN-CONTAINING PROTEIN 2"/>
    <property type="match status" value="1"/>
</dbReference>
<protein>
    <submittedName>
        <fullName evidence="4">High mobility group B protein 9</fullName>
    </submittedName>
</protein>